<keyword evidence="3" id="KW-1185">Reference proteome</keyword>
<proteinExistence type="predicted"/>
<dbReference type="KEGG" id="glz:GLAREA_11254"/>
<dbReference type="InterPro" id="IPR010730">
    <property type="entry name" value="HET"/>
</dbReference>
<dbReference type="eggNOG" id="ENOG502SHSN">
    <property type="taxonomic scope" value="Eukaryota"/>
</dbReference>
<dbReference type="STRING" id="1116229.S3DEL2"/>
<sequence>MAFIIPPEKLYRYNPLPTAQCIRLLRIDSTPTEPLSCTLEIVNLDDSPLYDCLSYTWGDPLYQKFWPPEEQREINGLPKYEISLNNHNAPEDEDMRIGIAENLYEALKRLCRNKHRSPSGHEHGYEKQSGIWIDAVCINQRDPVEQAHQVNMMRDIYSKSLSVVVWLGPNDPELETALEVLHLLASVPQDKLYGEFPYDDIFEVEIYKSLNIRYIESWEWQAFAAFILRNWFSRIWVVQETWAAKNLIVFVASHTLLWASIIAAIRTMKESRLDELLNQQVEKTVNGDATITRYIGNSISNLAIFDDVIRGQKELDLERLLASSRQFNATMPEDRVFAVRGMWNPGPRVKEMTAVEWLSKEVGMKVEDAYTKASIVSMREQGDINLLSLVEDRSTRKLKSLPSWVPDYSVRPVMHPLQGIPRPEKESQRWNASQGLDWVELKNIAGEDRELNVKGFHFDRVVEYAATEVEISDNHSMHTVLELFLKALDTCPDHNSRERCREEFWRALIKDTFRNKAAGSEALEAFPLLFTYHLWQTKDVMRTLQTPFFDTDTDSDYVNASRGVSALENAHARTQSLILDLSSRDGISVVSSWEEMENIIELGEHLPKIMDITIEQIKSSFLSAYVGRRMFRTRENHLGIAAESIRPDDQVWILAGAAAPMILRKVDAGKWELVGEAYIYGVMNGELVPKSGAGNAIESLTLI</sequence>
<dbReference type="PANTHER" id="PTHR24148:SF73">
    <property type="entry name" value="HET DOMAIN PROTEIN (AFU_ORTHOLOGUE AFUA_8G01020)"/>
    <property type="match status" value="1"/>
</dbReference>
<accession>S3DEL2</accession>
<dbReference type="InterPro" id="IPR052895">
    <property type="entry name" value="HetReg/Transcr_Mod"/>
</dbReference>
<evidence type="ECO:0000259" key="1">
    <source>
        <dbReference type="Pfam" id="PF06985"/>
    </source>
</evidence>
<name>S3DEL2_GLAL2</name>
<dbReference type="OrthoDB" id="3548654at2759"/>
<dbReference type="GeneID" id="19470295"/>
<reference evidence="2 3" key="1">
    <citation type="journal article" date="2013" name="BMC Genomics">
        <title>Genomics-driven discovery of the pneumocandin biosynthetic gene cluster in the fungus Glarea lozoyensis.</title>
        <authorList>
            <person name="Chen L."/>
            <person name="Yue Q."/>
            <person name="Zhang X."/>
            <person name="Xiang M."/>
            <person name="Wang C."/>
            <person name="Li S."/>
            <person name="Che Y."/>
            <person name="Ortiz-Lopez F.J."/>
            <person name="Bills G.F."/>
            <person name="Liu X."/>
            <person name="An Z."/>
        </authorList>
    </citation>
    <scope>NUCLEOTIDE SEQUENCE [LARGE SCALE GENOMIC DNA]</scope>
    <source>
        <strain evidence="3">ATCC 20868 / MF5171</strain>
    </source>
</reference>
<dbReference type="Pfam" id="PF26639">
    <property type="entry name" value="Het-6_barrel"/>
    <property type="match status" value="1"/>
</dbReference>
<dbReference type="Pfam" id="PF06985">
    <property type="entry name" value="HET"/>
    <property type="match status" value="1"/>
</dbReference>
<dbReference type="RefSeq" id="XP_008077633.1">
    <property type="nucleotide sequence ID" value="XM_008079442.1"/>
</dbReference>
<dbReference type="OMA" id="LWSAMYD"/>
<protein>
    <recommendedName>
        <fullName evidence="1">Heterokaryon incompatibility domain-containing protein</fullName>
    </recommendedName>
</protein>
<dbReference type="HOGENOM" id="CLU_004184_7_0_1"/>
<dbReference type="EMBL" id="KE145354">
    <property type="protein sequence ID" value="EPE35554.1"/>
    <property type="molecule type" value="Genomic_DNA"/>
</dbReference>
<dbReference type="Proteomes" id="UP000016922">
    <property type="component" value="Unassembled WGS sequence"/>
</dbReference>
<dbReference type="PANTHER" id="PTHR24148">
    <property type="entry name" value="ANKYRIN REPEAT DOMAIN-CONTAINING PROTEIN 39 HOMOLOG-RELATED"/>
    <property type="match status" value="1"/>
</dbReference>
<evidence type="ECO:0000313" key="3">
    <source>
        <dbReference type="Proteomes" id="UP000016922"/>
    </source>
</evidence>
<organism evidence="2 3">
    <name type="scientific">Glarea lozoyensis (strain ATCC 20868 / MF5171)</name>
    <dbReference type="NCBI Taxonomy" id="1116229"/>
    <lineage>
        <taxon>Eukaryota</taxon>
        <taxon>Fungi</taxon>
        <taxon>Dikarya</taxon>
        <taxon>Ascomycota</taxon>
        <taxon>Pezizomycotina</taxon>
        <taxon>Leotiomycetes</taxon>
        <taxon>Helotiales</taxon>
        <taxon>Helotiaceae</taxon>
        <taxon>Glarea</taxon>
    </lineage>
</organism>
<gene>
    <name evidence="2" type="ORF">GLAREA_11254</name>
</gene>
<evidence type="ECO:0000313" key="2">
    <source>
        <dbReference type="EMBL" id="EPE35554.1"/>
    </source>
</evidence>
<dbReference type="AlphaFoldDB" id="S3DEL2"/>
<feature type="domain" description="Heterokaryon incompatibility" evidence="1">
    <location>
        <begin position="50"/>
        <end position="240"/>
    </location>
</feature>